<dbReference type="Gene3D" id="3.30.360.10">
    <property type="entry name" value="Dihydrodipicolinate Reductase, domain 2"/>
    <property type="match status" value="1"/>
</dbReference>
<comment type="catalytic activity">
    <reaction evidence="5">
        <text>D-xylose + NADP(+) = D-xylono-1,5-lactone + NADPH + H(+)</text>
        <dbReference type="Rhea" id="RHEA:22000"/>
        <dbReference type="ChEBI" id="CHEBI:15378"/>
        <dbReference type="ChEBI" id="CHEBI:15867"/>
        <dbReference type="ChEBI" id="CHEBI:53455"/>
        <dbReference type="ChEBI" id="CHEBI:57783"/>
        <dbReference type="ChEBI" id="CHEBI:58349"/>
        <dbReference type="EC" id="1.1.1.179"/>
    </reaction>
</comment>
<evidence type="ECO:0000256" key="3">
    <source>
        <dbReference type="ARBA" id="ARBA00038984"/>
    </source>
</evidence>
<feature type="chain" id="PRO_5025608503" description="D-xylose 1-dehydrogenase (NADP(+), D-xylono-1,5-lactone-forming)" evidence="6">
    <location>
        <begin position="24"/>
        <end position="377"/>
    </location>
</feature>
<dbReference type="InterPro" id="IPR036291">
    <property type="entry name" value="NAD(P)-bd_dom_sf"/>
</dbReference>
<dbReference type="InterPro" id="IPR050984">
    <property type="entry name" value="Gfo/Idh/MocA_domain"/>
</dbReference>
<keyword evidence="2" id="KW-0560">Oxidoreductase</keyword>
<dbReference type="SUPFAM" id="SSF55347">
    <property type="entry name" value="Glyceraldehyde-3-phosphate dehydrogenase-like, C-terminal domain"/>
    <property type="match status" value="1"/>
</dbReference>
<evidence type="ECO:0000256" key="6">
    <source>
        <dbReference type="SAM" id="SignalP"/>
    </source>
</evidence>
<dbReference type="PANTHER" id="PTHR22604:SF105">
    <property type="entry name" value="TRANS-1,2-DIHYDROBENZENE-1,2-DIOL DEHYDROGENASE"/>
    <property type="match status" value="1"/>
</dbReference>
<feature type="domain" description="GFO/IDH/MocA-like oxidoreductase" evidence="8">
    <location>
        <begin position="155"/>
        <end position="273"/>
    </location>
</feature>
<evidence type="ECO:0000259" key="8">
    <source>
        <dbReference type="Pfam" id="PF22725"/>
    </source>
</evidence>
<dbReference type="InterPro" id="IPR000683">
    <property type="entry name" value="Gfo/Idh/MocA-like_OxRdtase_N"/>
</dbReference>
<proteinExistence type="inferred from homology"/>
<evidence type="ECO:0000256" key="1">
    <source>
        <dbReference type="ARBA" id="ARBA00010928"/>
    </source>
</evidence>
<dbReference type="SUPFAM" id="SSF51735">
    <property type="entry name" value="NAD(P)-binding Rossmann-fold domains"/>
    <property type="match status" value="1"/>
</dbReference>
<evidence type="ECO:0000313" key="9">
    <source>
        <dbReference type="EMBL" id="KAF2161942.1"/>
    </source>
</evidence>
<keyword evidence="10" id="KW-1185">Reference proteome</keyword>
<dbReference type="PANTHER" id="PTHR22604">
    <property type="entry name" value="OXIDOREDUCTASES"/>
    <property type="match status" value="1"/>
</dbReference>
<dbReference type="GO" id="GO:0000166">
    <property type="term" value="F:nucleotide binding"/>
    <property type="evidence" value="ECO:0007669"/>
    <property type="project" value="InterPro"/>
</dbReference>
<dbReference type="EC" id="1.1.1.179" evidence="3"/>
<evidence type="ECO:0000313" key="10">
    <source>
        <dbReference type="Proteomes" id="UP000799537"/>
    </source>
</evidence>
<name>A0A6A6C7R3_ZASCE</name>
<evidence type="ECO:0000256" key="2">
    <source>
        <dbReference type="ARBA" id="ARBA00023002"/>
    </source>
</evidence>
<gene>
    <name evidence="9" type="ORF">M409DRAFT_69454</name>
</gene>
<feature type="signal peptide" evidence="6">
    <location>
        <begin position="1"/>
        <end position="23"/>
    </location>
</feature>
<dbReference type="Pfam" id="PF01408">
    <property type="entry name" value="GFO_IDH_MocA"/>
    <property type="match status" value="1"/>
</dbReference>
<reference evidence="9" key="1">
    <citation type="journal article" date="2020" name="Stud. Mycol.">
        <title>101 Dothideomycetes genomes: a test case for predicting lifestyles and emergence of pathogens.</title>
        <authorList>
            <person name="Haridas S."/>
            <person name="Albert R."/>
            <person name="Binder M."/>
            <person name="Bloem J."/>
            <person name="Labutti K."/>
            <person name="Salamov A."/>
            <person name="Andreopoulos B."/>
            <person name="Baker S."/>
            <person name="Barry K."/>
            <person name="Bills G."/>
            <person name="Bluhm B."/>
            <person name="Cannon C."/>
            <person name="Castanera R."/>
            <person name="Culley D."/>
            <person name="Daum C."/>
            <person name="Ezra D."/>
            <person name="Gonzalez J."/>
            <person name="Henrissat B."/>
            <person name="Kuo A."/>
            <person name="Liang C."/>
            <person name="Lipzen A."/>
            <person name="Lutzoni F."/>
            <person name="Magnuson J."/>
            <person name="Mondo S."/>
            <person name="Nolan M."/>
            <person name="Ohm R."/>
            <person name="Pangilinan J."/>
            <person name="Park H.-J."/>
            <person name="Ramirez L."/>
            <person name="Alfaro M."/>
            <person name="Sun H."/>
            <person name="Tritt A."/>
            <person name="Yoshinaga Y."/>
            <person name="Zwiers L.-H."/>
            <person name="Turgeon B."/>
            <person name="Goodwin S."/>
            <person name="Spatafora J."/>
            <person name="Crous P."/>
            <person name="Grigoriev I."/>
        </authorList>
    </citation>
    <scope>NUCLEOTIDE SEQUENCE</scope>
    <source>
        <strain evidence="9">ATCC 36951</strain>
    </source>
</reference>
<dbReference type="AlphaFoldDB" id="A0A6A6C7R3"/>
<dbReference type="Proteomes" id="UP000799537">
    <property type="component" value="Unassembled WGS sequence"/>
</dbReference>
<accession>A0A6A6C7R3</accession>
<dbReference type="GO" id="GO:0047837">
    <property type="term" value="F:D-xylose 1-dehydrogenase (NADP+) activity"/>
    <property type="evidence" value="ECO:0007669"/>
    <property type="project" value="UniProtKB-EC"/>
</dbReference>
<organism evidence="9 10">
    <name type="scientific">Zasmidium cellare ATCC 36951</name>
    <dbReference type="NCBI Taxonomy" id="1080233"/>
    <lineage>
        <taxon>Eukaryota</taxon>
        <taxon>Fungi</taxon>
        <taxon>Dikarya</taxon>
        <taxon>Ascomycota</taxon>
        <taxon>Pezizomycotina</taxon>
        <taxon>Dothideomycetes</taxon>
        <taxon>Dothideomycetidae</taxon>
        <taxon>Mycosphaerellales</taxon>
        <taxon>Mycosphaerellaceae</taxon>
        <taxon>Zasmidium</taxon>
    </lineage>
</organism>
<dbReference type="OrthoDB" id="2129491at2759"/>
<protein>
    <recommendedName>
        <fullName evidence="3">D-xylose 1-dehydrogenase (NADP(+), D-xylono-1,5-lactone-forming)</fullName>
        <ecNumber evidence="3">1.1.1.179</ecNumber>
    </recommendedName>
    <alternativeName>
        <fullName evidence="4">D-xylose-NADP dehydrogenase</fullName>
    </alternativeName>
</protein>
<dbReference type="GeneID" id="54571574"/>
<dbReference type="Pfam" id="PF22725">
    <property type="entry name" value="GFO_IDH_MocA_C3"/>
    <property type="match status" value="1"/>
</dbReference>
<feature type="domain" description="Gfo/Idh/MocA-like oxidoreductase N-terminal" evidence="7">
    <location>
        <begin position="48"/>
        <end position="135"/>
    </location>
</feature>
<dbReference type="EMBL" id="ML993616">
    <property type="protein sequence ID" value="KAF2161942.1"/>
    <property type="molecule type" value="Genomic_DNA"/>
</dbReference>
<evidence type="ECO:0000256" key="5">
    <source>
        <dbReference type="ARBA" id="ARBA00049233"/>
    </source>
</evidence>
<evidence type="ECO:0000259" key="7">
    <source>
        <dbReference type="Pfam" id="PF01408"/>
    </source>
</evidence>
<dbReference type="Gene3D" id="3.40.50.720">
    <property type="entry name" value="NAD(P)-binding Rossmann-like Domain"/>
    <property type="match status" value="1"/>
</dbReference>
<dbReference type="RefSeq" id="XP_033662831.1">
    <property type="nucleotide sequence ID" value="XM_033818302.1"/>
</dbReference>
<dbReference type="InterPro" id="IPR055170">
    <property type="entry name" value="GFO_IDH_MocA-like_dom"/>
</dbReference>
<comment type="similarity">
    <text evidence="1">Belongs to the Gfo/Idh/MocA family.</text>
</comment>
<evidence type="ECO:0000256" key="4">
    <source>
        <dbReference type="ARBA" id="ARBA00042988"/>
    </source>
</evidence>
<sequence>MSLPKKTCRWAALSLSSIATVFLPDLLRQEDAEYNHELWCVSTTGSDERARKLLEGLKIPRHDVVKIYSSWEVMLKEAEFDVVYISTPSALHYGHTIAALEAKRSVLVEKPAAMNKKQYERCIQLAKQNDVVLMEALWTRYLPATKYFLEELLPKLGPVRRVYSEWSFPIVSNEMPESSRFLDKSVGAGSLVDMGCYALTWVDLAFNGLNYDSETKVAYSHYLPVPDRPGDIDDITTTILTNKNATALVTTSMTGPGSSKCAFYMRFGATKSGKAVRIEGSRASVAIPFPSIRPEELHVQWYGNDVVNEDGTERDEVIKMEVKGWGLWYQGDVIAKAVREGEKGIVIGEAESLRVLDWLDQARSLAGIKYDESIERV</sequence>
<keyword evidence="6" id="KW-0732">Signal</keyword>